<dbReference type="OrthoDB" id="10004862at2759"/>
<sequence length="537" mass="60807">MSRSNPKRPKLKNRKTARSSPLPTIKKTVLNCSIVQHYIHTCGIMSQEIDAKLFPVPSHLRYGNKNTTVLRPRVWAGVTPASTEILRRVLTDNHRRWHVIYDDIGFHNHIPHAVLTLWCLDADASLIETSYKMDSAYQRPIFTPPGPISRENWTHHVGDHKFYAAYLQFFKEEFTTKSFEDILQECIFEYSANYVENAQKQPEMLARFLASLLHPLIHIGFGIEFGLPGVFLEATAIAQAAIHKNEGSAILPPSFFDDYSLSLRFTSATRIYEGKDVHAFTILSRVLNDDQLAPTRVYGQLGLFQSVMDAHSATISSYVDQWTLGEDLNRKLEELLWMQALVYGVAGVEKNGPYNADSFHMHLVTSSLSLTHVFSVLKRSSQVLLLRAYLAHSPAWYIGRGRPSLDIKSFFSDPETLHPTAPGPHPTPDKDVHPSPTSPYAITPNPWLQIMQSTLDYHLFKFQRAFAEYAAIWGHVEKGYFKDTGLKDAELIDGTLFVRTAGLTAGRMGWVREGEPQFSEGTVWDRRGFFSAVEAKL</sequence>
<keyword evidence="4" id="KW-1185">Reference proteome</keyword>
<accession>A0A8S0WPY8</accession>
<dbReference type="Pfam" id="PF14027">
    <property type="entry name" value="Questin_oxidase"/>
    <property type="match status" value="1"/>
</dbReference>
<keyword evidence="1" id="KW-0560">Oxidoreductase</keyword>
<organism evidence="3 4">
    <name type="scientific">Cyclocybe aegerita</name>
    <name type="common">Black poplar mushroom</name>
    <name type="synonym">Agrocybe aegerita</name>
    <dbReference type="NCBI Taxonomy" id="1973307"/>
    <lineage>
        <taxon>Eukaryota</taxon>
        <taxon>Fungi</taxon>
        <taxon>Dikarya</taxon>
        <taxon>Basidiomycota</taxon>
        <taxon>Agaricomycotina</taxon>
        <taxon>Agaricomycetes</taxon>
        <taxon>Agaricomycetidae</taxon>
        <taxon>Agaricales</taxon>
        <taxon>Agaricineae</taxon>
        <taxon>Bolbitiaceae</taxon>
        <taxon>Cyclocybe</taxon>
    </lineage>
</organism>
<feature type="compositionally biased region" description="Basic residues" evidence="2">
    <location>
        <begin position="1"/>
        <end position="17"/>
    </location>
</feature>
<gene>
    <name evidence="3" type="ORF">AAE3_LOCUS10066</name>
</gene>
<dbReference type="AlphaFoldDB" id="A0A8S0WPY8"/>
<feature type="region of interest" description="Disordered" evidence="2">
    <location>
        <begin position="416"/>
        <end position="438"/>
    </location>
</feature>
<dbReference type="EMBL" id="CACVBS010000063">
    <property type="protein sequence ID" value="CAA7267857.1"/>
    <property type="molecule type" value="Genomic_DNA"/>
</dbReference>
<name>A0A8S0WPY8_CYCAE</name>
<dbReference type="PANTHER" id="PTHR35870:SF1">
    <property type="entry name" value="PROTEIN, PUTATIVE (AFU_ORTHOLOGUE AFUA_5G03330)-RELATED"/>
    <property type="match status" value="1"/>
</dbReference>
<reference evidence="3 4" key="1">
    <citation type="submission" date="2020-01" db="EMBL/GenBank/DDBJ databases">
        <authorList>
            <person name="Gupta K D."/>
        </authorList>
    </citation>
    <scope>NUCLEOTIDE SEQUENCE [LARGE SCALE GENOMIC DNA]</scope>
</reference>
<evidence type="ECO:0000313" key="3">
    <source>
        <dbReference type="EMBL" id="CAA7267857.1"/>
    </source>
</evidence>
<comment type="caution">
    <text evidence="3">The sequence shown here is derived from an EMBL/GenBank/DDBJ whole genome shotgun (WGS) entry which is preliminary data.</text>
</comment>
<dbReference type="PANTHER" id="PTHR35870">
    <property type="entry name" value="PROTEIN, PUTATIVE (AFU_ORTHOLOGUE AFUA_5G03330)-RELATED"/>
    <property type="match status" value="1"/>
</dbReference>
<evidence type="ECO:0000256" key="1">
    <source>
        <dbReference type="ARBA" id="ARBA00023002"/>
    </source>
</evidence>
<proteinExistence type="predicted"/>
<evidence type="ECO:0000313" key="4">
    <source>
        <dbReference type="Proteomes" id="UP000467700"/>
    </source>
</evidence>
<dbReference type="GO" id="GO:0016491">
    <property type="term" value="F:oxidoreductase activity"/>
    <property type="evidence" value="ECO:0007669"/>
    <property type="project" value="UniProtKB-KW"/>
</dbReference>
<evidence type="ECO:0000256" key="2">
    <source>
        <dbReference type="SAM" id="MobiDB-lite"/>
    </source>
</evidence>
<protein>
    <submittedName>
        <fullName evidence="3">Uncharacterized protein</fullName>
    </submittedName>
</protein>
<dbReference type="Proteomes" id="UP000467700">
    <property type="component" value="Unassembled WGS sequence"/>
</dbReference>
<feature type="region of interest" description="Disordered" evidence="2">
    <location>
        <begin position="1"/>
        <end position="22"/>
    </location>
</feature>
<dbReference type="InterPro" id="IPR025337">
    <property type="entry name" value="Questin_oxidase-like"/>
</dbReference>